<feature type="domain" description="PepSY" evidence="2">
    <location>
        <begin position="55"/>
        <end position="107"/>
    </location>
</feature>
<dbReference type="Gene3D" id="3.10.450.40">
    <property type="match status" value="1"/>
</dbReference>
<dbReference type="STRING" id="51670.SAMN04488557_3554"/>
<evidence type="ECO:0000313" key="4">
    <source>
        <dbReference type="Proteomes" id="UP000199423"/>
    </source>
</evidence>
<gene>
    <name evidence="3" type="ORF">SAMN04488557_3554</name>
</gene>
<dbReference type="RefSeq" id="WP_244531329.1">
    <property type="nucleotide sequence ID" value="NZ_FPCH01000003.1"/>
</dbReference>
<protein>
    <submittedName>
        <fullName evidence="3">Uncharacterized membrane protein YkoI</fullName>
    </submittedName>
</protein>
<reference evidence="4" key="1">
    <citation type="submission" date="2016-10" db="EMBL/GenBank/DDBJ databases">
        <authorList>
            <person name="Varghese N."/>
            <person name="Submissions S."/>
        </authorList>
    </citation>
    <scope>NUCLEOTIDE SEQUENCE [LARGE SCALE GENOMIC DNA]</scope>
    <source>
        <strain evidence="4">DSM 1565</strain>
    </source>
</reference>
<evidence type="ECO:0000259" key="2">
    <source>
        <dbReference type="Pfam" id="PF03413"/>
    </source>
</evidence>
<organism evidence="3 4">
    <name type="scientific">Hyphomicrobium facile</name>
    <dbReference type="NCBI Taxonomy" id="51670"/>
    <lineage>
        <taxon>Bacteria</taxon>
        <taxon>Pseudomonadati</taxon>
        <taxon>Pseudomonadota</taxon>
        <taxon>Alphaproteobacteria</taxon>
        <taxon>Hyphomicrobiales</taxon>
        <taxon>Hyphomicrobiaceae</taxon>
        <taxon>Hyphomicrobium</taxon>
    </lineage>
</organism>
<evidence type="ECO:0000256" key="1">
    <source>
        <dbReference type="SAM" id="SignalP"/>
    </source>
</evidence>
<feature type="chain" id="PRO_5011567880" evidence="1">
    <location>
        <begin position="25"/>
        <end position="110"/>
    </location>
</feature>
<dbReference type="AlphaFoldDB" id="A0A1I7NU18"/>
<dbReference type="Pfam" id="PF03413">
    <property type="entry name" value="PepSY"/>
    <property type="match status" value="1"/>
</dbReference>
<accession>A0A1I7NU18</accession>
<dbReference type="InterPro" id="IPR025711">
    <property type="entry name" value="PepSY"/>
</dbReference>
<dbReference type="EMBL" id="FPCH01000003">
    <property type="protein sequence ID" value="SFV38151.1"/>
    <property type="molecule type" value="Genomic_DNA"/>
</dbReference>
<sequence length="110" mass="12203">MTLHPIKIFMVALMVVGAATRAMGDDDHESETERSEHEAVRAAVERGELKPLSVVLQAVLPKLPGEVVGIEIEREDGVWIYEFRVAGEKGRLFDVYVDAATAQILKTKEK</sequence>
<feature type="signal peptide" evidence="1">
    <location>
        <begin position="1"/>
        <end position="24"/>
    </location>
</feature>
<name>A0A1I7NU18_9HYPH</name>
<keyword evidence="1" id="KW-0732">Signal</keyword>
<evidence type="ECO:0000313" key="3">
    <source>
        <dbReference type="EMBL" id="SFV38151.1"/>
    </source>
</evidence>
<keyword evidence="4" id="KW-1185">Reference proteome</keyword>
<proteinExistence type="predicted"/>
<dbReference type="Proteomes" id="UP000199423">
    <property type="component" value="Unassembled WGS sequence"/>
</dbReference>